<protein>
    <submittedName>
        <fullName evidence="1">Uncharacterized protein</fullName>
    </submittedName>
</protein>
<dbReference type="Proteomes" id="UP000541810">
    <property type="component" value="Unassembled WGS sequence"/>
</dbReference>
<name>A0A7X0H8B8_9BACT</name>
<dbReference type="Pfam" id="PF03966">
    <property type="entry name" value="Trm112p"/>
    <property type="match status" value="1"/>
</dbReference>
<dbReference type="SUPFAM" id="SSF158997">
    <property type="entry name" value="Trm112p-like"/>
    <property type="match status" value="1"/>
</dbReference>
<dbReference type="EMBL" id="JACHGY010000001">
    <property type="protein sequence ID" value="MBB6429966.1"/>
    <property type="molecule type" value="Genomic_DNA"/>
</dbReference>
<dbReference type="Gene3D" id="2.20.25.10">
    <property type="match status" value="1"/>
</dbReference>
<evidence type="ECO:0000313" key="2">
    <source>
        <dbReference type="Proteomes" id="UP000541810"/>
    </source>
</evidence>
<reference evidence="1 2" key="1">
    <citation type="submission" date="2020-08" db="EMBL/GenBank/DDBJ databases">
        <title>Genomic Encyclopedia of Type Strains, Phase IV (KMG-IV): sequencing the most valuable type-strain genomes for metagenomic binning, comparative biology and taxonomic classification.</title>
        <authorList>
            <person name="Goeker M."/>
        </authorList>
    </citation>
    <scope>NUCLEOTIDE SEQUENCE [LARGE SCALE GENOMIC DNA]</scope>
    <source>
        <strain evidence="1 2">DSM 103725</strain>
    </source>
</reference>
<dbReference type="InterPro" id="IPR005651">
    <property type="entry name" value="Trm112-like"/>
</dbReference>
<comment type="caution">
    <text evidence="1">The sequence shown here is derived from an EMBL/GenBank/DDBJ whole genome shotgun (WGS) entry which is preliminary data.</text>
</comment>
<proteinExistence type="predicted"/>
<keyword evidence="2" id="KW-1185">Reference proteome</keyword>
<dbReference type="AlphaFoldDB" id="A0A7X0H8B8"/>
<dbReference type="RefSeq" id="WP_221435446.1">
    <property type="nucleotide sequence ID" value="NZ_JACHGY010000001.1"/>
</dbReference>
<organism evidence="1 2">
    <name type="scientific">Algisphaera agarilytica</name>
    <dbReference type="NCBI Taxonomy" id="1385975"/>
    <lineage>
        <taxon>Bacteria</taxon>
        <taxon>Pseudomonadati</taxon>
        <taxon>Planctomycetota</taxon>
        <taxon>Phycisphaerae</taxon>
        <taxon>Phycisphaerales</taxon>
        <taxon>Phycisphaeraceae</taxon>
        <taxon>Algisphaera</taxon>
    </lineage>
</organism>
<accession>A0A7X0H8B8</accession>
<evidence type="ECO:0000313" key="1">
    <source>
        <dbReference type="EMBL" id="MBB6429966.1"/>
    </source>
</evidence>
<sequence length="91" mass="9777">MTENNPSEHPAEPAAPEAVPDSLLDLLVCPLTRSPLRKEGDWLVATSPIDTGLRYPIRNGIPVLLADEATLPDGVASLEEFKTRYADAIPG</sequence>
<gene>
    <name evidence="1" type="ORF">HNQ40_001772</name>
</gene>